<accession>A0A7I8JXI7</accession>
<protein>
    <submittedName>
        <fullName evidence="1">Uncharacterized protein</fullName>
    </submittedName>
</protein>
<name>A0A7I8JXI7_SPIIN</name>
<organism evidence="1 2">
    <name type="scientific">Spirodela intermedia</name>
    <name type="common">Intermediate duckweed</name>
    <dbReference type="NCBI Taxonomy" id="51605"/>
    <lineage>
        <taxon>Eukaryota</taxon>
        <taxon>Viridiplantae</taxon>
        <taxon>Streptophyta</taxon>
        <taxon>Embryophyta</taxon>
        <taxon>Tracheophyta</taxon>
        <taxon>Spermatophyta</taxon>
        <taxon>Magnoliopsida</taxon>
        <taxon>Liliopsida</taxon>
        <taxon>Araceae</taxon>
        <taxon>Lemnoideae</taxon>
        <taxon>Spirodela</taxon>
    </lineage>
</organism>
<evidence type="ECO:0000313" key="1">
    <source>
        <dbReference type="EMBL" id="CAA7388491.1"/>
    </source>
</evidence>
<proteinExistence type="predicted"/>
<sequence length="127" mass="14322">MKWVVELSPAAVTWRSGKMATLRLSGGCHLTERSWMEEVATHLTADRPLPDDGLFVDQSEMIYSMDSRSFYHEFGAHVPLSVQAARAPARGYSLTELPTRLRARLADGFPPFCNILVLFLFLHLSQK</sequence>
<keyword evidence="2" id="KW-1185">Reference proteome</keyword>
<dbReference type="EMBL" id="LR746264">
    <property type="protein sequence ID" value="CAA7388491.1"/>
    <property type="molecule type" value="Genomic_DNA"/>
</dbReference>
<gene>
    <name evidence="1" type="ORF">SI8410_01000700</name>
</gene>
<evidence type="ECO:0000313" key="2">
    <source>
        <dbReference type="Proteomes" id="UP000663760"/>
    </source>
</evidence>
<dbReference type="AlphaFoldDB" id="A0A7I8JXI7"/>
<dbReference type="Proteomes" id="UP000663760">
    <property type="component" value="Chromosome 1"/>
</dbReference>
<reference evidence="1" key="1">
    <citation type="submission" date="2020-02" db="EMBL/GenBank/DDBJ databases">
        <authorList>
            <person name="Scholz U."/>
            <person name="Mascher M."/>
            <person name="Fiebig A."/>
        </authorList>
    </citation>
    <scope>NUCLEOTIDE SEQUENCE</scope>
</reference>